<dbReference type="Proteomes" id="UP000813385">
    <property type="component" value="Unassembled WGS sequence"/>
</dbReference>
<organism evidence="2 3">
    <name type="scientific">Plectosphaerella cucumerina</name>
    <dbReference type="NCBI Taxonomy" id="40658"/>
    <lineage>
        <taxon>Eukaryota</taxon>
        <taxon>Fungi</taxon>
        <taxon>Dikarya</taxon>
        <taxon>Ascomycota</taxon>
        <taxon>Pezizomycotina</taxon>
        <taxon>Sordariomycetes</taxon>
        <taxon>Hypocreomycetidae</taxon>
        <taxon>Glomerellales</taxon>
        <taxon>Plectosphaerellaceae</taxon>
        <taxon>Plectosphaerella</taxon>
    </lineage>
</organism>
<feature type="region of interest" description="Disordered" evidence="1">
    <location>
        <begin position="1"/>
        <end position="35"/>
    </location>
</feature>
<protein>
    <recommendedName>
        <fullName evidence="4">F-box domain-containing protein</fullName>
    </recommendedName>
</protein>
<gene>
    <name evidence="2" type="ORF">B0T11DRAFT_54023</name>
</gene>
<keyword evidence="3" id="KW-1185">Reference proteome</keyword>
<dbReference type="EMBL" id="JAGPXD010000002">
    <property type="protein sequence ID" value="KAH7367479.1"/>
    <property type="molecule type" value="Genomic_DNA"/>
</dbReference>
<evidence type="ECO:0000313" key="3">
    <source>
        <dbReference type="Proteomes" id="UP000813385"/>
    </source>
</evidence>
<dbReference type="AlphaFoldDB" id="A0A8K0TQ61"/>
<reference evidence="2" key="1">
    <citation type="journal article" date="2021" name="Nat. Commun.">
        <title>Genetic determinants of endophytism in the Arabidopsis root mycobiome.</title>
        <authorList>
            <person name="Mesny F."/>
            <person name="Miyauchi S."/>
            <person name="Thiergart T."/>
            <person name="Pickel B."/>
            <person name="Atanasova L."/>
            <person name="Karlsson M."/>
            <person name="Huettel B."/>
            <person name="Barry K.W."/>
            <person name="Haridas S."/>
            <person name="Chen C."/>
            <person name="Bauer D."/>
            <person name="Andreopoulos W."/>
            <person name="Pangilinan J."/>
            <person name="LaButti K."/>
            <person name="Riley R."/>
            <person name="Lipzen A."/>
            <person name="Clum A."/>
            <person name="Drula E."/>
            <person name="Henrissat B."/>
            <person name="Kohler A."/>
            <person name="Grigoriev I.V."/>
            <person name="Martin F.M."/>
            <person name="Hacquard S."/>
        </authorList>
    </citation>
    <scope>NUCLEOTIDE SEQUENCE</scope>
    <source>
        <strain evidence="2">MPI-CAGE-AT-0016</strain>
    </source>
</reference>
<name>A0A8K0TQ61_9PEZI</name>
<evidence type="ECO:0000313" key="2">
    <source>
        <dbReference type="EMBL" id="KAH7367479.1"/>
    </source>
</evidence>
<comment type="caution">
    <text evidence="2">The sequence shown here is derived from an EMBL/GenBank/DDBJ whole genome shotgun (WGS) entry which is preliminary data.</text>
</comment>
<dbReference type="OrthoDB" id="3766406at2759"/>
<proteinExistence type="predicted"/>
<evidence type="ECO:0000256" key="1">
    <source>
        <dbReference type="SAM" id="MobiDB-lite"/>
    </source>
</evidence>
<evidence type="ECO:0008006" key="4">
    <source>
        <dbReference type="Google" id="ProtNLM"/>
    </source>
</evidence>
<sequence length="308" mass="35090">MNNPLVGAEKSTAHTASMTPRGAPAMSTAGPKSFDMPRLPRDLVITIGEQLTFEDRMMRTFTCKTLQGILHPSWMRSRLTGDQKQAVLERFEMHESDVYTYCPSCNKLHTNIKEHKQRHNPASPGRIEHEGCAAGSVMPNYTWERDSPVITYQDARMLINYRRYGRNAGMSPDEFYHGSGRNSVFSWANTLDVKYVGDKDLLLMKSFLWMEGPKYDPINPLQDVQPPSPSSEPSLDCHHLCRHVGLVNPSPTTLTLEVPFACCWARGRQGVHHVLDGLGHRLQGEGERWQVHRGRYDVPPHRKRLQWC</sequence>
<accession>A0A8K0TQ61</accession>